<dbReference type="PANTHER" id="PTHR10027">
    <property type="entry name" value="CALCIUM-ACTIVATED POTASSIUM CHANNEL ALPHA CHAIN"/>
    <property type="match status" value="1"/>
</dbReference>
<evidence type="ECO:0000256" key="8">
    <source>
        <dbReference type="ARBA" id="ARBA00023065"/>
    </source>
</evidence>
<evidence type="ECO:0000256" key="1">
    <source>
        <dbReference type="ARBA" id="ARBA00004141"/>
    </source>
</evidence>
<dbReference type="Gene3D" id="1.10.287.70">
    <property type="match status" value="1"/>
</dbReference>
<comment type="subcellular location">
    <subcellularLocation>
        <location evidence="1">Membrane</location>
        <topology evidence="1">Multi-pass membrane protein</topology>
    </subcellularLocation>
</comment>
<evidence type="ECO:0000256" key="4">
    <source>
        <dbReference type="ARBA" id="ARBA00022692"/>
    </source>
</evidence>
<feature type="non-terminal residue" evidence="13">
    <location>
        <position position="189"/>
    </location>
</feature>
<keyword evidence="9 11" id="KW-0472">Membrane</keyword>
<evidence type="ECO:0000313" key="13">
    <source>
        <dbReference type="EMBL" id="VAX30463.1"/>
    </source>
</evidence>
<dbReference type="SUPFAM" id="SSF81324">
    <property type="entry name" value="Voltage-gated potassium channels"/>
    <property type="match status" value="1"/>
</dbReference>
<dbReference type="InterPro" id="IPR013099">
    <property type="entry name" value="K_chnl_dom"/>
</dbReference>
<feature type="domain" description="Potassium channel" evidence="12">
    <location>
        <begin position="28"/>
        <end position="99"/>
    </location>
</feature>
<proteinExistence type="predicted"/>
<keyword evidence="10" id="KW-0407">Ion channel</keyword>
<dbReference type="Pfam" id="PF07885">
    <property type="entry name" value="Ion_trans_2"/>
    <property type="match status" value="1"/>
</dbReference>
<dbReference type="GO" id="GO:0005267">
    <property type="term" value="F:potassium channel activity"/>
    <property type="evidence" value="ECO:0007669"/>
    <property type="project" value="UniProtKB-KW"/>
</dbReference>
<evidence type="ECO:0000256" key="7">
    <source>
        <dbReference type="ARBA" id="ARBA00022989"/>
    </source>
</evidence>
<keyword evidence="7 11" id="KW-1133">Transmembrane helix</keyword>
<dbReference type="PANTHER" id="PTHR10027:SF10">
    <property type="entry name" value="SLOWPOKE 2, ISOFORM D"/>
    <property type="match status" value="1"/>
</dbReference>
<dbReference type="EMBL" id="UOGG01000112">
    <property type="protein sequence ID" value="VAX30463.1"/>
    <property type="molecule type" value="Genomic_DNA"/>
</dbReference>
<evidence type="ECO:0000256" key="5">
    <source>
        <dbReference type="ARBA" id="ARBA00022826"/>
    </source>
</evidence>
<keyword evidence="3" id="KW-0633">Potassium transport</keyword>
<dbReference type="AlphaFoldDB" id="A0A3B1D101"/>
<feature type="transmembrane region" description="Helical" evidence="11">
    <location>
        <begin position="77"/>
        <end position="97"/>
    </location>
</feature>
<name>A0A3B1D101_9ZZZZ</name>
<sequence length="189" mass="20908">MSPIILKRIQRLLHRRELRYPFTLMAVLFGMILIFASVFSVFEENATFADGLWTAYITVTTIGYGDYSADTLAGRGVTVLTSLFGIGCFAVFTGIIVEKALQRRMRKMKGEGSYTGDGHLVIVNVPSYDQTQDLLKELDLSPDFSDLSRVVVASALPDNDKEIPDMLATEVDGFIMGLPSTVETLKRAN</sequence>
<evidence type="ECO:0000256" key="11">
    <source>
        <dbReference type="SAM" id="Phobius"/>
    </source>
</evidence>
<evidence type="ECO:0000256" key="2">
    <source>
        <dbReference type="ARBA" id="ARBA00022448"/>
    </source>
</evidence>
<feature type="transmembrane region" description="Helical" evidence="11">
    <location>
        <begin position="20"/>
        <end position="42"/>
    </location>
</feature>
<evidence type="ECO:0000256" key="3">
    <source>
        <dbReference type="ARBA" id="ARBA00022538"/>
    </source>
</evidence>
<accession>A0A3B1D101</accession>
<organism evidence="13">
    <name type="scientific">hydrothermal vent metagenome</name>
    <dbReference type="NCBI Taxonomy" id="652676"/>
    <lineage>
        <taxon>unclassified sequences</taxon>
        <taxon>metagenomes</taxon>
        <taxon>ecological metagenomes</taxon>
    </lineage>
</organism>
<gene>
    <name evidence="13" type="ORF">MNBD_NITROSPINAE05-82</name>
</gene>
<evidence type="ECO:0000256" key="9">
    <source>
        <dbReference type="ARBA" id="ARBA00023136"/>
    </source>
</evidence>
<reference evidence="13" key="1">
    <citation type="submission" date="2018-06" db="EMBL/GenBank/DDBJ databases">
        <authorList>
            <person name="Zhirakovskaya E."/>
        </authorList>
    </citation>
    <scope>NUCLEOTIDE SEQUENCE</scope>
</reference>
<protein>
    <recommendedName>
        <fullName evidence="12">Potassium channel domain-containing protein</fullName>
    </recommendedName>
</protein>
<dbReference type="InterPro" id="IPR047871">
    <property type="entry name" value="K_chnl_Slo-like"/>
</dbReference>
<dbReference type="GO" id="GO:0016020">
    <property type="term" value="C:membrane"/>
    <property type="evidence" value="ECO:0007669"/>
    <property type="project" value="UniProtKB-SubCell"/>
</dbReference>
<keyword evidence="5" id="KW-0631">Potassium channel</keyword>
<evidence type="ECO:0000256" key="6">
    <source>
        <dbReference type="ARBA" id="ARBA00022958"/>
    </source>
</evidence>
<keyword evidence="8" id="KW-0406">Ion transport</keyword>
<keyword evidence="6" id="KW-0630">Potassium</keyword>
<evidence type="ECO:0000259" key="12">
    <source>
        <dbReference type="Pfam" id="PF07885"/>
    </source>
</evidence>
<keyword evidence="2" id="KW-0813">Transport</keyword>
<keyword evidence="4 11" id="KW-0812">Transmembrane</keyword>
<evidence type="ECO:0000256" key="10">
    <source>
        <dbReference type="ARBA" id="ARBA00023303"/>
    </source>
</evidence>